<keyword evidence="2" id="KW-1185">Reference proteome</keyword>
<comment type="caution">
    <text evidence="1">The sequence shown here is derived from an EMBL/GenBank/DDBJ whole genome shotgun (WGS) entry which is preliminary data.</text>
</comment>
<dbReference type="AlphaFoldDB" id="A0A8S4QJ23"/>
<dbReference type="Proteomes" id="UP000838756">
    <property type="component" value="Unassembled WGS sequence"/>
</dbReference>
<protein>
    <submittedName>
        <fullName evidence="1">Jg15091 protein</fullName>
    </submittedName>
</protein>
<evidence type="ECO:0000313" key="1">
    <source>
        <dbReference type="EMBL" id="CAH2211356.1"/>
    </source>
</evidence>
<organism evidence="1 2">
    <name type="scientific">Pararge aegeria aegeria</name>
    <dbReference type="NCBI Taxonomy" id="348720"/>
    <lineage>
        <taxon>Eukaryota</taxon>
        <taxon>Metazoa</taxon>
        <taxon>Ecdysozoa</taxon>
        <taxon>Arthropoda</taxon>
        <taxon>Hexapoda</taxon>
        <taxon>Insecta</taxon>
        <taxon>Pterygota</taxon>
        <taxon>Neoptera</taxon>
        <taxon>Endopterygota</taxon>
        <taxon>Lepidoptera</taxon>
        <taxon>Glossata</taxon>
        <taxon>Ditrysia</taxon>
        <taxon>Papilionoidea</taxon>
        <taxon>Nymphalidae</taxon>
        <taxon>Satyrinae</taxon>
        <taxon>Satyrini</taxon>
        <taxon>Parargina</taxon>
        <taxon>Pararge</taxon>
    </lineage>
</organism>
<gene>
    <name evidence="1" type="primary">jg15091</name>
    <name evidence="1" type="ORF">PAEG_LOCUS3173</name>
</gene>
<name>A0A8S4QJ23_9NEOP</name>
<sequence length="44" mass="4721">VQLWASLESHEAADRKGCLRPEYVLTSSEESVVYSSLSHAGGNG</sequence>
<accession>A0A8S4QJ23</accession>
<feature type="non-terminal residue" evidence="1">
    <location>
        <position position="1"/>
    </location>
</feature>
<dbReference type="EMBL" id="CAKXAJ010009985">
    <property type="protein sequence ID" value="CAH2211356.1"/>
    <property type="molecule type" value="Genomic_DNA"/>
</dbReference>
<reference evidence="1" key="1">
    <citation type="submission" date="2022-03" db="EMBL/GenBank/DDBJ databases">
        <authorList>
            <person name="Lindestad O."/>
        </authorList>
    </citation>
    <scope>NUCLEOTIDE SEQUENCE</scope>
</reference>
<proteinExistence type="predicted"/>
<evidence type="ECO:0000313" key="2">
    <source>
        <dbReference type="Proteomes" id="UP000838756"/>
    </source>
</evidence>